<protein>
    <submittedName>
        <fullName evidence="2">Uncharacterized protein</fullName>
    </submittedName>
</protein>
<keyword evidence="1" id="KW-0812">Transmembrane</keyword>
<name>A0A0G0Z1C1_9BACT</name>
<organism evidence="2 3">
    <name type="scientific">Candidatus Kuenenbacteria bacterium GW2011_GWA2_42_15</name>
    <dbReference type="NCBI Taxonomy" id="1618677"/>
    <lineage>
        <taxon>Bacteria</taxon>
        <taxon>Candidatus Kueneniibacteriota</taxon>
    </lineage>
</organism>
<proteinExistence type="predicted"/>
<dbReference type="Proteomes" id="UP000034516">
    <property type="component" value="Unassembled WGS sequence"/>
</dbReference>
<evidence type="ECO:0000313" key="3">
    <source>
        <dbReference type="Proteomes" id="UP000034516"/>
    </source>
</evidence>
<keyword evidence="1" id="KW-0472">Membrane</keyword>
<evidence type="ECO:0000313" key="2">
    <source>
        <dbReference type="EMBL" id="KKS42569.1"/>
    </source>
</evidence>
<evidence type="ECO:0000256" key="1">
    <source>
        <dbReference type="SAM" id="Phobius"/>
    </source>
</evidence>
<sequence length="84" mass="9253">MDQNIKLEILEKMSALITAGLGLVAALAWNDAIQKLFRLIFGEQSSLAAMFGYAILITVIVVSLTYKIGRASQRLKDQLGKNKK</sequence>
<comment type="caution">
    <text evidence="2">The sequence shown here is derived from an EMBL/GenBank/DDBJ whole genome shotgun (WGS) entry which is preliminary data.</text>
</comment>
<dbReference type="AlphaFoldDB" id="A0A0G0Z1C1"/>
<reference evidence="2 3" key="1">
    <citation type="journal article" date="2015" name="Nature">
        <title>rRNA introns, odd ribosomes, and small enigmatic genomes across a large radiation of phyla.</title>
        <authorList>
            <person name="Brown C.T."/>
            <person name="Hug L.A."/>
            <person name="Thomas B.C."/>
            <person name="Sharon I."/>
            <person name="Castelle C.J."/>
            <person name="Singh A."/>
            <person name="Wilkins M.J."/>
            <person name="Williams K.H."/>
            <person name="Banfield J.F."/>
        </authorList>
    </citation>
    <scope>NUCLEOTIDE SEQUENCE [LARGE SCALE GENOMIC DNA]</scope>
</reference>
<keyword evidence="1" id="KW-1133">Transmembrane helix</keyword>
<dbReference type="PATRIC" id="fig|1618677.3.peg.222"/>
<gene>
    <name evidence="2" type="ORF">UV02_C0011G0017</name>
</gene>
<dbReference type="EMBL" id="LCCW01000011">
    <property type="protein sequence ID" value="KKS42569.1"/>
    <property type="molecule type" value="Genomic_DNA"/>
</dbReference>
<feature type="transmembrane region" description="Helical" evidence="1">
    <location>
        <begin position="46"/>
        <end position="66"/>
    </location>
</feature>
<dbReference type="Pfam" id="PF18898">
    <property type="entry name" value="DUF5654"/>
    <property type="match status" value="1"/>
</dbReference>
<accession>A0A0G0Z1C1</accession>
<dbReference type="InterPro" id="IPR043713">
    <property type="entry name" value="DUF5654"/>
</dbReference>